<evidence type="ECO:0000256" key="1">
    <source>
        <dbReference type="ARBA" id="ARBA00023015"/>
    </source>
</evidence>
<dbReference type="PROSITE" id="PS01124">
    <property type="entry name" value="HTH_ARAC_FAMILY_2"/>
    <property type="match status" value="1"/>
</dbReference>
<dbReference type="InterPro" id="IPR003313">
    <property type="entry name" value="AraC-bd"/>
</dbReference>
<dbReference type="PROSITE" id="PS50983">
    <property type="entry name" value="FE_B12_PBP"/>
    <property type="match status" value="1"/>
</dbReference>
<dbReference type="SMART" id="SM00342">
    <property type="entry name" value="HTH_ARAC"/>
    <property type="match status" value="1"/>
</dbReference>
<dbReference type="PRINTS" id="PR00032">
    <property type="entry name" value="HTHARAC"/>
</dbReference>
<organism evidence="6 7">
    <name type="scientific">Paenibacillus hodogayensis</name>
    <dbReference type="NCBI Taxonomy" id="279208"/>
    <lineage>
        <taxon>Bacteria</taxon>
        <taxon>Bacillati</taxon>
        <taxon>Bacillota</taxon>
        <taxon>Bacilli</taxon>
        <taxon>Bacillales</taxon>
        <taxon>Paenibacillaceae</taxon>
        <taxon>Paenibacillus</taxon>
    </lineage>
</organism>
<keyword evidence="7" id="KW-1185">Reference proteome</keyword>
<dbReference type="InterPro" id="IPR020449">
    <property type="entry name" value="Tscrpt_reg_AraC-type_HTH"/>
</dbReference>
<dbReference type="InterPro" id="IPR018060">
    <property type="entry name" value="HTH_AraC"/>
</dbReference>
<keyword evidence="3" id="KW-0804">Transcription</keyword>
<feature type="domain" description="Fe/B12 periplasmic-binding" evidence="5">
    <location>
        <begin position="276"/>
        <end position="536"/>
    </location>
</feature>
<dbReference type="EMBL" id="JBHMAG010000012">
    <property type="protein sequence ID" value="MFB9753141.1"/>
    <property type="molecule type" value="Genomic_DNA"/>
</dbReference>
<dbReference type="SUPFAM" id="SSF46689">
    <property type="entry name" value="Homeodomain-like"/>
    <property type="match status" value="2"/>
</dbReference>
<protein>
    <submittedName>
        <fullName evidence="6">Helix-turn-helix domain-containing protein</fullName>
    </submittedName>
</protein>
<dbReference type="Pfam" id="PF12833">
    <property type="entry name" value="HTH_18"/>
    <property type="match status" value="1"/>
</dbReference>
<dbReference type="SUPFAM" id="SSF53807">
    <property type="entry name" value="Helical backbone' metal receptor"/>
    <property type="match status" value="1"/>
</dbReference>
<gene>
    <name evidence="6" type="ORF">ACFFNY_16365</name>
</gene>
<proteinExistence type="predicted"/>
<dbReference type="PROSITE" id="PS00041">
    <property type="entry name" value="HTH_ARAC_FAMILY_1"/>
    <property type="match status" value="1"/>
</dbReference>
<name>A0ABV5VYT9_9BACL</name>
<accession>A0ABV5VYT9</accession>
<dbReference type="Pfam" id="PF01497">
    <property type="entry name" value="Peripla_BP_2"/>
    <property type="match status" value="1"/>
</dbReference>
<dbReference type="PANTHER" id="PTHR43280">
    <property type="entry name" value="ARAC-FAMILY TRANSCRIPTIONAL REGULATOR"/>
    <property type="match status" value="1"/>
</dbReference>
<evidence type="ECO:0000313" key="7">
    <source>
        <dbReference type="Proteomes" id="UP001589619"/>
    </source>
</evidence>
<evidence type="ECO:0000256" key="3">
    <source>
        <dbReference type="ARBA" id="ARBA00023163"/>
    </source>
</evidence>
<dbReference type="InterPro" id="IPR002491">
    <property type="entry name" value="ABC_transptr_periplasmic_BD"/>
</dbReference>
<reference evidence="6 7" key="1">
    <citation type="submission" date="2024-09" db="EMBL/GenBank/DDBJ databases">
        <authorList>
            <person name="Sun Q."/>
            <person name="Mori K."/>
        </authorList>
    </citation>
    <scope>NUCLEOTIDE SEQUENCE [LARGE SCALE GENOMIC DNA]</scope>
    <source>
        <strain evidence="6 7">JCM 12520</strain>
    </source>
</reference>
<keyword evidence="2" id="KW-0238">DNA-binding</keyword>
<keyword evidence="1" id="KW-0805">Transcription regulation</keyword>
<sequence>MNETTTANTVRPNRLYVMKQITLHVQPASWQNEYSGGDDCCLIVVTGGSGKLTVGGTGFHLEKGKCFLLAPAEAAGMKADADGLSFYRMTFAVWETAEIGSYKALSEAPPCHGDMQCQPFSQCIDYVEAIYRLRDAEDEMTAFDRHVRFQELLRFLFLQHSSVQAGGNIRKAVEQSIEQLGERYQDSWTVDQLAAAAHMTRWHYTRTFKEITGLNPLDYLNGMRIDRAKQLLLMTDDRLFDISHHVGFSNEYYFSRRFKQTVGISPGQYRRNHREGIRVFAPFLEDFLVALGITPVLQCSHALWGKQEYLGLQHVPVFDLAADTIEDMSGREPDFIILDGGMERWLSPDRWGRLAPTYNMLHRGEDWRSTLRTLADLLGRKGSVPDVIAKYEQKAGEARAALGRSVRGKTVACLRFSALGSSLYAGPEHGYTGPVLYKDLGLEPHPLVRQLTGESRKANITPEWLSRLDADHLFITFDKRHSSYEGEERKVLDSAEWRALPAVRNRHVYEVDFLTWMNYGVLSHSQKIDDVLRVLA</sequence>
<dbReference type="InterPro" id="IPR018062">
    <property type="entry name" value="HTH_AraC-typ_CS"/>
</dbReference>
<dbReference type="Proteomes" id="UP001589619">
    <property type="component" value="Unassembled WGS sequence"/>
</dbReference>
<dbReference type="RefSeq" id="WP_344902243.1">
    <property type="nucleotide sequence ID" value="NZ_BAAAYO010000001.1"/>
</dbReference>
<dbReference type="Pfam" id="PF02311">
    <property type="entry name" value="AraC_binding"/>
    <property type="match status" value="1"/>
</dbReference>
<dbReference type="InterPro" id="IPR037923">
    <property type="entry name" value="HTH-like"/>
</dbReference>
<dbReference type="SUPFAM" id="SSF51215">
    <property type="entry name" value="Regulatory protein AraC"/>
    <property type="match status" value="1"/>
</dbReference>
<dbReference type="Gene3D" id="3.40.50.1980">
    <property type="entry name" value="Nitrogenase molybdenum iron protein domain"/>
    <property type="match status" value="1"/>
</dbReference>
<evidence type="ECO:0000313" key="6">
    <source>
        <dbReference type="EMBL" id="MFB9753141.1"/>
    </source>
</evidence>
<feature type="domain" description="HTH araC/xylS-type" evidence="4">
    <location>
        <begin position="174"/>
        <end position="272"/>
    </location>
</feature>
<evidence type="ECO:0000259" key="5">
    <source>
        <dbReference type="PROSITE" id="PS50983"/>
    </source>
</evidence>
<dbReference type="InterPro" id="IPR009057">
    <property type="entry name" value="Homeodomain-like_sf"/>
</dbReference>
<evidence type="ECO:0000259" key="4">
    <source>
        <dbReference type="PROSITE" id="PS01124"/>
    </source>
</evidence>
<comment type="caution">
    <text evidence="6">The sequence shown here is derived from an EMBL/GenBank/DDBJ whole genome shotgun (WGS) entry which is preliminary data.</text>
</comment>
<evidence type="ECO:0000256" key="2">
    <source>
        <dbReference type="ARBA" id="ARBA00023125"/>
    </source>
</evidence>
<dbReference type="Gene3D" id="1.10.10.60">
    <property type="entry name" value="Homeodomain-like"/>
    <property type="match status" value="2"/>
</dbReference>
<dbReference type="PANTHER" id="PTHR43280:SF2">
    <property type="entry name" value="HTH-TYPE TRANSCRIPTIONAL REGULATOR EXSA"/>
    <property type="match status" value="1"/>
</dbReference>